<evidence type="ECO:0000256" key="1">
    <source>
        <dbReference type="ARBA" id="ARBA00005254"/>
    </source>
</evidence>
<comment type="caution">
    <text evidence="2">The sequence shown here is derived from an EMBL/GenBank/DDBJ whole genome shotgun (WGS) entry which is preliminary data.</text>
</comment>
<protein>
    <submittedName>
        <fullName evidence="2">Enoyl-CoA hydratase AKT3-1</fullName>
    </submittedName>
</protein>
<name>A0AAD6CHQ3_9EURO</name>
<dbReference type="InterPro" id="IPR051053">
    <property type="entry name" value="ECH/Chromodomain_protein"/>
</dbReference>
<dbReference type="SUPFAM" id="SSF52096">
    <property type="entry name" value="ClpP/crotonase"/>
    <property type="match status" value="1"/>
</dbReference>
<dbReference type="PANTHER" id="PTHR43684:SF4">
    <property type="entry name" value="ENOYL-COA HYDRATASE_ISOMERASE FAMILY PROTEIN (AFU_ORTHOLOGUE AFUA_1G01890)"/>
    <property type="match status" value="1"/>
</dbReference>
<sequence>MTSIDIPTSYETFNLKDIQISHHPSGAPEATPVVIFTLNRPEKHNAFTPQMADSLTQAYKLVHVDPRVKVVVLTGAGRMFCAGSDLDIGFGNGQGRAVDFRDIGGRVALAMHRCHKPTIVAMNGSAVGVGMTMTLPAAVRYTSYLLFLVSEVLSSLSRICHGKSKYGFVFTRRGLTIESCASYFLPRLVGFSRAMQLITTGGVFPPTSQHFGDLFTETLSDAGKILPRGLELAQEIAENVSPLASSMSRALMWEGAESPEAAHLLESRVFHHMIGQRDYQEGVRSFLEKRKPRFESDLRETSSPTYPWWPEVDISREASVSKHKL</sequence>
<dbReference type="InterPro" id="IPR029045">
    <property type="entry name" value="ClpP/crotonase-like_dom_sf"/>
</dbReference>
<evidence type="ECO:0000313" key="3">
    <source>
        <dbReference type="Proteomes" id="UP001220324"/>
    </source>
</evidence>
<gene>
    <name evidence="2" type="ORF">N7494_010324</name>
</gene>
<dbReference type="Proteomes" id="UP001220324">
    <property type="component" value="Unassembled WGS sequence"/>
</dbReference>
<dbReference type="AlphaFoldDB" id="A0AAD6CHQ3"/>
<dbReference type="EMBL" id="JAQIZZ010000008">
    <property type="protein sequence ID" value="KAJ5523674.1"/>
    <property type="molecule type" value="Genomic_DNA"/>
</dbReference>
<accession>A0AAD6CHQ3</accession>
<dbReference type="InterPro" id="IPR001753">
    <property type="entry name" value="Enoyl-CoA_hydra/iso"/>
</dbReference>
<evidence type="ECO:0000313" key="2">
    <source>
        <dbReference type="EMBL" id="KAJ5523674.1"/>
    </source>
</evidence>
<dbReference type="Gene3D" id="3.90.226.10">
    <property type="entry name" value="2-enoyl-CoA Hydratase, Chain A, domain 1"/>
    <property type="match status" value="1"/>
</dbReference>
<reference evidence="2 3" key="1">
    <citation type="journal article" date="2023" name="IMA Fungus">
        <title>Comparative genomic study of the Penicillium genus elucidates a diverse pangenome and 15 lateral gene transfer events.</title>
        <authorList>
            <person name="Petersen C."/>
            <person name="Sorensen T."/>
            <person name="Nielsen M.R."/>
            <person name="Sondergaard T.E."/>
            <person name="Sorensen J.L."/>
            <person name="Fitzpatrick D.A."/>
            <person name="Frisvad J.C."/>
            <person name="Nielsen K.L."/>
        </authorList>
    </citation>
    <scope>NUCLEOTIDE SEQUENCE [LARGE SCALE GENOMIC DNA]</scope>
    <source>
        <strain evidence="2 3">IBT 35679</strain>
    </source>
</reference>
<dbReference type="PANTHER" id="PTHR43684">
    <property type="match status" value="1"/>
</dbReference>
<comment type="similarity">
    <text evidence="1">Belongs to the enoyl-CoA hydratase/isomerase family.</text>
</comment>
<dbReference type="Pfam" id="PF00378">
    <property type="entry name" value="ECH_1"/>
    <property type="match status" value="2"/>
</dbReference>
<dbReference type="CDD" id="cd06558">
    <property type="entry name" value="crotonase-like"/>
    <property type="match status" value="1"/>
</dbReference>
<proteinExistence type="inferred from homology"/>
<keyword evidence="3" id="KW-1185">Reference proteome</keyword>
<organism evidence="2 3">
    <name type="scientific">Penicillium frequentans</name>
    <dbReference type="NCBI Taxonomy" id="3151616"/>
    <lineage>
        <taxon>Eukaryota</taxon>
        <taxon>Fungi</taxon>
        <taxon>Dikarya</taxon>
        <taxon>Ascomycota</taxon>
        <taxon>Pezizomycotina</taxon>
        <taxon>Eurotiomycetes</taxon>
        <taxon>Eurotiomycetidae</taxon>
        <taxon>Eurotiales</taxon>
        <taxon>Aspergillaceae</taxon>
        <taxon>Penicillium</taxon>
    </lineage>
</organism>